<comment type="caution">
    <text evidence="3">The sequence shown here is derived from an EMBL/GenBank/DDBJ whole genome shotgun (WGS) entry which is preliminary data.</text>
</comment>
<dbReference type="InterPro" id="IPR013096">
    <property type="entry name" value="Cupin_2"/>
</dbReference>
<protein>
    <submittedName>
        <fullName evidence="3">Cupin domain-containing protein</fullName>
    </submittedName>
</protein>
<organism evidence="3 4">
    <name type="scientific">Acidicapsa dinghuensis</name>
    <dbReference type="NCBI Taxonomy" id="2218256"/>
    <lineage>
        <taxon>Bacteria</taxon>
        <taxon>Pseudomonadati</taxon>
        <taxon>Acidobacteriota</taxon>
        <taxon>Terriglobia</taxon>
        <taxon>Terriglobales</taxon>
        <taxon>Acidobacteriaceae</taxon>
        <taxon>Acidicapsa</taxon>
    </lineage>
</organism>
<feature type="compositionally biased region" description="Basic and acidic residues" evidence="1">
    <location>
        <begin position="1"/>
        <end position="16"/>
    </location>
</feature>
<dbReference type="Gene3D" id="2.60.120.10">
    <property type="entry name" value="Jelly Rolls"/>
    <property type="match status" value="1"/>
</dbReference>
<accession>A0ABW1EB22</accession>
<keyword evidence="4" id="KW-1185">Reference proteome</keyword>
<name>A0ABW1EB22_9BACT</name>
<dbReference type="Proteomes" id="UP001596091">
    <property type="component" value="Unassembled WGS sequence"/>
</dbReference>
<evidence type="ECO:0000313" key="4">
    <source>
        <dbReference type="Proteomes" id="UP001596091"/>
    </source>
</evidence>
<evidence type="ECO:0000313" key="3">
    <source>
        <dbReference type="EMBL" id="MFC5861486.1"/>
    </source>
</evidence>
<dbReference type="PANTHER" id="PTHR38599:SF1">
    <property type="entry name" value="CUPIN DOMAIN PROTEIN (AFU_ORTHOLOGUE AFUA_3G13620)"/>
    <property type="match status" value="1"/>
</dbReference>
<sequence length="131" mass="14162">MRLSEPDKVSTPEEAPHISTATKQTINRRHLLAATLGSRNVTDVDIREITLAPGQQSGRHLHPCAVVGYIASGNAHMQIEGSPVQTLPTGSAFYEPASVIITNFGNASETESMTFIAVYLLDGKQDLIQMM</sequence>
<dbReference type="InterPro" id="IPR014710">
    <property type="entry name" value="RmlC-like_jellyroll"/>
</dbReference>
<dbReference type="EMBL" id="JBHSPH010000001">
    <property type="protein sequence ID" value="MFC5861486.1"/>
    <property type="molecule type" value="Genomic_DNA"/>
</dbReference>
<evidence type="ECO:0000259" key="2">
    <source>
        <dbReference type="Pfam" id="PF07883"/>
    </source>
</evidence>
<reference evidence="4" key="1">
    <citation type="journal article" date="2019" name="Int. J. Syst. Evol. Microbiol.">
        <title>The Global Catalogue of Microorganisms (GCM) 10K type strain sequencing project: providing services to taxonomists for standard genome sequencing and annotation.</title>
        <authorList>
            <consortium name="The Broad Institute Genomics Platform"/>
            <consortium name="The Broad Institute Genome Sequencing Center for Infectious Disease"/>
            <person name="Wu L."/>
            <person name="Ma J."/>
        </authorList>
    </citation>
    <scope>NUCLEOTIDE SEQUENCE [LARGE SCALE GENOMIC DNA]</scope>
    <source>
        <strain evidence="4">JCM 4087</strain>
    </source>
</reference>
<dbReference type="InterPro" id="IPR011051">
    <property type="entry name" value="RmlC_Cupin_sf"/>
</dbReference>
<feature type="domain" description="Cupin type-2" evidence="2">
    <location>
        <begin position="49"/>
        <end position="119"/>
    </location>
</feature>
<dbReference type="Pfam" id="PF07883">
    <property type="entry name" value="Cupin_2"/>
    <property type="match status" value="1"/>
</dbReference>
<dbReference type="SUPFAM" id="SSF51182">
    <property type="entry name" value="RmlC-like cupins"/>
    <property type="match status" value="1"/>
</dbReference>
<feature type="region of interest" description="Disordered" evidence="1">
    <location>
        <begin position="1"/>
        <end position="20"/>
    </location>
</feature>
<dbReference type="PANTHER" id="PTHR38599">
    <property type="entry name" value="CUPIN DOMAIN PROTEIN (AFU_ORTHOLOGUE AFUA_3G13620)"/>
    <property type="match status" value="1"/>
</dbReference>
<gene>
    <name evidence="3" type="ORF">ACFPT7_04215</name>
</gene>
<evidence type="ECO:0000256" key="1">
    <source>
        <dbReference type="SAM" id="MobiDB-lite"/>
    </source>
</evidence>
<proteinExistence type="predicted"/>
<dbReference type="RefSeq" id="WP_263333595.1">
    <property type="nucleotide sequence ID" value="NZ_JAGSYH010000002.1"/>
</dbReference>